<organism evidence="4 5">
    <name type="scientific">Xanthocytophaga flava</name>
    <dbReference type="NCBI Taxonomy" id="3048013"/>
    <lineage>
        <taxon>Bacteria</taxon>
        <taxon>Pseudomonadati</taxon>
        <taxon>Bacteroidota</taxon>
        <taxon>Cytophagia</taxon>
        <taxon>Cytophagales</taxon>
        <taxon>Rhodocytophagaceae</taxon>
        <taxon>Xanthocytophaga</taxon>
    </lineage>
</organism>
<evidence type="ECO:0000313" key="4">
    <source>
        <dbReference type="EMBL" id="MDJ1479213.1"/>
    </source>
</evidence>
<dbReference type="InterPro" id="IPR017804">
    <property type="entry name" value="MeTrfase_EgtD-like"/>
</dbReference>
<accession>A0AAE3QM84</accession>
<sequence length="322" mass="37357">MQTSTSLALSEFEHDVLNGLQKNPKSLSSKYFYDDEGSRLFQRIMHLPEYYLTRSELEIFTKHKEAMLSLFNSDQEGFELIELGAGDGLKTKVLLSHFSERNVPFTYIPIDISEKALDELTANLSREIPDLAMQPVNDDYFKALNGQMTYSQYTKRIVFFLGSNIGNFSEERSLQFLNQLKNCLNPGDMIMIGFDLQKNPFTILSAYNDTQGITRDFNMNLLDRMNRELGADFRTDRFVHYPIYDPATGEARSYLVSLLKQQVYLEKLDEWVYFEEGEAVHTETSRKYTLSQMKQLCTQAGLKPIHYFTDSKHYFADMLLKV</sequence>
<dbReference type="SUPFAM" id="SSF53335">
    <property type="entry name" value="S-adenosyl-L-methionine-dependent methyltransferases"/>
    <property type="match status" value="1"/>
</dbReference>
<dbReference type="Gene3D" id="3.40.50.150">
    <property type="entry name" value="Vaccinia Virus protein VP39"/>
    <property type="match status" value="1"/>
</dbReference>
<dbReference type="GO" id="GO:0032259">
    <property type="term" value="P:methylation"/>
    <property type="evidence" value="ECO:0007669"/>
    <property type="project" value="UniProtKB-KW"/>
</dbReference>
<dbReference type="AlphaFoldDB" id="A0AAE3QM84"/>
<dbReference type="InterPro" id="IPR051128">
    <property type="entry name" value="EgtD_Methyltrsf_superfamily"/>
</dbReference>
<protein>
    <submittedName>
        <fullName evidence="4">L-histidine N(Alpha)-methyltransferase</fullName>
        <ecNumber evidence="4">2.1.1.44</ecNumber>
    </submittedName>
</protein>
<evidence type="ECO:0000313" key="5">
    <source>
        <dbReference type="Proteomes" id="UP001241110"/>
    </source>
</evidence>
<evidence type="ECO:0000256" key="1">
    <source>
        <dbReference type="ARBA" id="ARBA00022603"/>
    </source>
</evidence>
<dbReference type="RefSeq" id="WP_313975202.1">
    <property type="nucleotide sequence ID" value="NZ_JASJOS010000001.1"/>
</dbReference>
<dbReference type="Proteomes" id="UP001241110">
    <property type="component" value="Unassembled WGS sequence"/>
</dbReference>
<dbReference type="Pfam" id="PF10017">
    <property type="entry name" value="Methyltransf_33"/>
    <property type="match status" value="1"/>
</dbReference>
<dbReference type="InterPro" id="IPR019257">
    <property type="entry name" value="MeTrfase_dom"/>
</dbReference>
<dbReference type="PANTHER" id="PTHR43397:SF1">
    <property type="entry name" value="ERGOTHIONEINE BIOSYNTHESIS PROTEIN 1"/>
    <property type="match status" value="1"/>
</dbReference>
<feature type="domain" description="Histidine-specific methyltransferase SAM-dependent" evidence="3">
    <location>
        <begin position="12"/>
        <end position="321"/>
    </location>
</feature>
<proteinExistence type="predicted"/>
<dbReference type="EMBL" id="JASJOS010000001">
    <property type="protein sequence ID" value="MDJ1479213.1"/>
    <property type="molecule type" value="Genomic_DNA"/>
</dbReference>
<keyword evidence="2 4" id="KW-0808">Transferase</keyword>
<dbReference type="PIRSF" id="PIRSF018005">
    <property type="entry name" value="UCP018005"/>
    <property type="match status" value="1"/>
</dbReference>
<evidence type="ECO:0000259" key="3">
    <source>
        <dbReference type="Pfam" id="PF10017"/>
    </source>
</evidence>
<comment type="caution">
    <text evidence="4">The sequence shown here is derived from an EMBL/GenBank/DDBJ whole genome shotgun (WGS) entry which is preliminary data.</text>
</comment>
<gene>
    <name evidence="4" type="primary">egtD</name>
    <name evidence="4" type="ORF">QNI16_01880</name>
</gene>
<dbReference type="NCBIfam" id="TIGR03438">
    <property type="entry name" value="egtD_ergothio"/>
    <property type="match status" value="1"/>
</dbReference>
<dbReference type="PANTHER" id="PTHR43397">
    <property type="entry name" value="ERGOTHIONEINE BIOSYNTHESIS PROTEIN 1"/>
    <property type="match status" value="1"/>
</dbReference>
<dbReference type="InterPro" id="IPR029063">
    <property type="entry name" value="SAM-dependent_MTases_sf"/>
</dbReference>
<evidence type="ECO:0000256" key="2">
    <source>
        <dbReference type="ARBA" id="ARBA00022679"/>
    </source>
</evidence>
<name>A0AAE3QM84_9BACT</name>
<reference evidence="4" key="1">
    <citation type="submission" date="2023-05" db="EMBL/GenBank/DDBJ databases">
        <authorList>
            <person name="Zhang X."/>
        </authorList>
    </citation>
    <scope>NUCLEOTIDE SEQUENCE</scope>
    <source>
        <strain evidence="4">YF14B1</strain>
    </source>
</reference>
<dbReference type="GO" id="GO:0052706">
    <property type="term" value="F:L-histidine N(alpha)-methyltransferase activity"/>
    <property type="evidence" value="ECO:0007669"/>
    <property type="project" value="UniProtKB-EC"/>
</dbReference>
<dbReference type="InterPro" id="IPR035094">
    <property type="entry name" value="EgtD"/>
</dbReference>
<keyword evidence="1 4" id="KW-0489">Methyltransferase</keyword>
<dbReference type="EC" id="2.1.1.44" evidence="4"/>